<feature type="transmembrane region" description="Helical" evidence="6">
    <location>
        <begin position="151"/>
        <end position="171"/>
    </location>
</feature>
<accession>A0A125Q638</accession>
<dbReference type="AlphaFoldDB" id="A0A125Q638"/>
<proteinExistence type="predicted"/>
<evidence type="ECO:0000256" key="4">
    <source>
        <dbReference type="ARBA" id="ARBA00022989"/>
    </source>
</evidence>
<evidence type="ECO:0000256" key="1">
    <source>
        <dbReference type="ARBA" id="ARBA00004651"/>
    </source>
</evidence>
<evidence type="ECO:0000256" key="2">
    <source>
        <dbReference type="ARBA" id="ARBA00022475"/>
    </source>
</evidence>
<dbReference type="SUPFAM" id="SSF103481">
    <property type="entry name" value="Multidrug resistance efflux transporter EmrE"/>
    <property type="match status" value="2"/>
</dbReference>
<evidence type="ECO:0000313" key="8">
    <source>
        <dbReference type="EMBL" id="KWV46727.1"/>
    </source>
</evidence>
<dbReference type="PANTHER" id="PTHR42920">
    <property type="entry name" value="OS03G0707200 PROTEIN-RELATED"/>
    <property type="match status" value="1"/>
</dbReference>
<dbReference type="RefSeq" id="WP_062372826.1">
    <property type="nucleotide sequence ID" value="NZ_LNCD01000106.1"/>
</dbReference>
<keyword evidence="5 6" id="KW-0472">Membrane</keyword>
<keyword evidence="3 6" id="KW-0812">Transmembrane</keyword>
<dbReference type="InterPro" id="IPR051258">
    <property type="entry name" value="Diverse_Substrate_Transporter"/>
</dbReference>
<keyword evidence="2" id="KW-1003">Cell membrane</keyword>
<evidence type="ECO:0000256" key="6">
    <source>
        <dbReference type="SAM" id="Phobius"/>
    </source>
</evidence>
<feature type="domain" description="EamA" evidence="7">
    <location>
        <begin position="148"/>
        <end position="282"/>
    </location>
</feature>
<dbReference type="PANTHER" id="PTHR42920:SF5">
    <property type="entry name" value="EAMA DOMAIN-CONTAINING PROTEIN"/>
    <property type="match status" value="1"/>
</dbReference>
<comment type="caution">
    <text evidence="8">The sequence shown here is derived from an EMBL/GenBank/DDBJ whole genome shotgun (WGS) entry which is preliminary data.</text>
</comment>
<feature type="transmembrane region" description="Helical" evidence="6">
    <location>
        <begin position="267"/>
        <end position="286"/>
    </location>
</feature>
<protein>
    <submittedName>
        <fullName evidence="8">MFS transporter</fullName>
    </submittedName>
</protein>
<evidence type="ECO:0000256" key="3">
    <source>
        <dbReference type="ARBA" id="ARBA00022692"/>
    </source>
</evidence>
<name>A0A125Q638_9HYPH</name>
<dbReference type="InterPro" id="IPR037185">
    <property type="entry name" value="EmrE-like"/>
</dbReference>
<feature type="transmembrane region" description="Helical" evidence="6">
    <location>
        <begin position="99"/>
        <end position="116"/>
    </location>
</feature>
<dbReference type="EMBL" id="LNCD01000106">
    <property type="protein sequence ID" value="KWV46727.1"/>
    <property type="molecule type" value="Genomic_DNA"/>
</dbReference>
<dbReference type="OrthoDB" id="9804865at2"/>
<feature type="transmembrane region" description="Helical" evidence="6">
    <location>
        <begin position="123"/>
        <end position="139"/>
    </location>
</feature>
<evidence type="ECO:0000259" key="7">
    <source>
        <dbReference type="Pfam" id="PF00892"/>
    </source>
</evidence>
<dbReference type="Proteomes" id="UP000068164">
    <property type="component" value="Unassembled WGS sequence"/>
</dbReference>
<gene>
    <name evidence="8" type="ORF">AS026_15130</name>
</gene>
<feature type="domain" description="EamA" evidence="7">
    <location>
        <begin position="7"/>
        <end position="139"/>
    </location>
</feature>
<evidence type="ECO:0000256" key="5">
    <source>
        <dbReference type="ARBA" id="ARBA00023136"/>
    </source>
</evidence>
<dbReference type="GO" id="GO:0005886">
    <property type="term" value="C:plasma membrane"/>
    <property type="evidence" value="ECO:0007669"/>
    <property type="project" value="UniProtKB-SubCell"/>
</dbReference>
<keyword evidence="9" id="KW-1185">Reference proteome</keyword>
<dbReference type="InterPro" id="IPR000620">
    <property type="entry name" value="EamA_dom"/>
</dbReference>
<reference evidence="8 9" key="1">
    <citation type="submission" date="2015-11" db="EMBL/GenBank/DDBJ databases">
        <title>Draft Genome Sequence of the Strain BR 10423 (Rhizobium sp.) isolated from nodules of Mimosa pudica.</title>
        <authorList>
            <person name="Barauna A.C."/>
            <person name="Zilli J.E."/>
            <person name="Simoes-Araujo J.L."/>
            <person name="Reis V.M."/>
            <person name="James E.K."/>
            <person name="Reis F.B.Jr."/>
            <person name="Rouws L.F."/>
            <person name="Passos S.R."/>
            <person name="Gois S.R."/>
        </authorList>
    </citation>
    <scope>NUCLEOTIDE SEQUENCE [LARGE SCALE GENOMIC DNA]</scope>
    <source>
        <strain evidence="8 9">BR10423</strain>
    </source>
</reference>
<feature type="transmembrane region" description="Helical" evidence="6">
    <location>
        <begin position="33"/>
        <end position="56"/>
    </location>
</feature>
<keyword evidence="4 6" id="KW-1133">Transmembrane helix</keyword>
<organism evidence="8 9">
    <name type="scientific">Rhizobium altiplani</name>
    <dbReference type="NCBI Taxonomy" id="1864509"/>
    <lineage>
        <taxon>Bacteria</taxon>
        <taxon>Pseudomonadati</taxon>
        <taxon>Pseudomonadota</taxon>
        <taxon>Alphaproteobacteria</taxon>
        <taxon>Hyphomicrobiales</taxon>
        <taxon>Rhizobiaceae</taxon>
        <taxon>Rhizobium/Agrobacterium group</taxon>
        <taxon>Rhizobium</taxon>
    </lineage>
</organism>
<comment type="subcellular location">
    <subcellularLocation>
        <location evidence="1">Cell membrane</location>
        <topology evidence="1">Multi-pass membrane protein</topology>
    </subcellularLocation>
</comment>
<evidence type="ECO:0000313" key="9">
    <source>
        <dbReference type="Proteomes" id="UP000068164"/>
    </source>
</evidence>
<feature type="transmembrane region" description="Helical" evidence="6">
    <location>
        <begin position="242"/>
        <end position="261"/>
    </location>
</feature>
<feature type="transmembrane region" description="Helical" evidence="6">
    <location>
        <begin position="68"/>
        <end position="87"/>
    </location>
</feature>
<sequence>MTRIQANLLLLLAAAIWGGGFVAQSTAMRAIGPFWFIGLRFVIAAVAVLPFMLFEARKARVKTAPRHLKLYLLTGLALFGGAATQQIGLQTTTVTNSSFITGLYVVIVPLIAVVFLRRSPHWIIWPGAIMAVSGIYMLSGGQLSALTTGDLLTVVCAVFWAGQITLAGITVSETGRPLTLSTAQFAVTGACALVVAIVAEPISWAAVWAAAPEILYVGIFSSGVAFSLQVIGQRYTTSSQAAIFLSSEALFGASLGALLLGETMPPLGYAGCALMFTAMLLVEVVPEITRRRASERLKPSPNLG</sequence>
<dbReference type="Pfam" id="PF00892">
    <property type="entry name" value="EamA"/>
    <property type="match status" value="2"/>
</dbReference>
<feature type="transmembrane region" description="Helical" evidence="6">
    <location>
        <begin position="178"/>
        <end position="199"/>
    </location>
</feature>
<feature type="transmembrane region" description="Helical" evidence="6">
    <location>
        <begin position="205"/>
        <end position="230"/>
    </location>
</feature>